<keyword evidence="2" id="KW-1185">Reference proteome</keyword>
<accession>A0A974PSJ9</accession>
<organism evidence="1 2">
    <name type="scientific">Xanthobacter dioxanivorans</name>
    <dbReference type="NCBI Taxonomy" id="2528964"/>
    <lineage>
        <taxon>Bacteria</taxon>
        <taxon>Pseudomonadati</taxon>
        <taxon>Pseudomonadota</taxon>
        <taxon>Alphaproteobacteria</taxon>
        <taxon>Hyphomicrobiales</taxon>
        <taxon>Xanthobacteraceae</taxon>
        <taxon>Xanthobacter</taxon>
    </lineage>
</organism>
<protein>
    <submittedName>
        <fullName evidence="1">Uncharacterized protein</fullName>
    </submittedName>
</protein>
<dbReference type="AlphaFoldDB" id="A0A974PSJ9"/>
<gene>
    <name evidence="1" type="ORF">EZH22_12000</name>
</gene>
<dbReference type="RefSeq" id="WP_203195841.1">
    <property type="nucleotide sequence ID" value="NZ_CP063362.1"/>
</dbReference>
<dbReference type="KEGG" id="xdi:EZH22_12000"/>
<proteinExistence type="predicted"/>
<dbReference type="EMBL" id="CP063362">
    <property type="protein sequence ID" value="QRG08925.1"/>
    <property type="molecule type" value="Genomic_DNA"/>
</dbReference>
<evidence type="ECO:0000313" key="2">
    <source>
        <dbReference type="Proteomes" id="UP000596427"/>
    </source>
</evidence>
<reference evidence="1 2" key="1">
    <citation type="submission" date="2020-10" db="EMBL/GenBank/DDBJ databases">
        <title>Degradation of 1,4-Dioxane by Xanthobacter sp. YN2, via a Novel Group-2 Soluble Di-Iron Monooxygenase.</title>
        <authorList>
            <person name="Ma F."/>
            <person name="Wang Y."/>
            <person name="Yang J."/>
            <person name="Guo H."/>
            <person name="Su D."/>
            <person name="Yu L."/>
        </authorList>
    </citation>
    <scope>NUCLEOTIDE SEQUENCE [LARGE SCALE GENOMIC DNA]</scope>
    <source>
        <strain evidence="1 2">YN2</strain>
    </source>
</reference>
<dbReference type="Proteomes" id="UP000596427">
    <property type="component" value="Chromosome"/>
</dbReference>
<name>A0A974PSJ9_9HYPH</name>
<sequence length="74" mass="7763">MVNALSVGDILDVVLTGVQPHRVLEVRTLAGSAAGSLTHRGHLALIACIDQGNSYSAEVIQRSGGSVVVRIERK</sequence>
<evidence type="ECO:0000313" key="1">
    <source>
        <dbReference type="EMBL" id="QRG08925.1"/>
    </source>
</evidence>